<comment type="subcellular location">
    <subcellularLocation>
        <location evidence="1">Mitochondrion</location>
    </subcellularLocation>
</comment>
<keyword evidence="6" id="KW-0687">Ribonucleoprotein</keyword>
<evidence type="ECO:0000256" key="1">
    <source>
        <dbReference type="ARBA" id="ARBA00004173"/>
    </source>
</evidence>
<evidence type="ECO:0000256" key="2">
    <source>
        <dbReference type="ARBA" id="ARBA00007594"/>
    </source>
</evidence>
<evidence type="ECO:0000256" key="8">
    <source>
        <dbReference type="ARBA" id="ARBA00035356"/>
    </source>
</evidence>
<dbReference type="FunFam" id="3.30.1390.20:FF:000005">
    <property type="entry name" value="39S ribosomal protein L30, mitochondrial"/>
    <property type="match status" value="1"/>
</dbReference>
<dbReference type="InterPro" id="IPR005996">
    <property type="entry name" value="Ribosomal_uL30_bac-type"/>
</dbReference>
<evidence type="ECO:0000313" key="11">
    <source>
        <dbReference type="Proteomes" id="UP000786811"/>
    </source>
</evidence>
<dbReference type="InterPro" id="IPR016082">
    <property type="entry name" value="Ribosomal_uL30_ferredoxin-like"/>
</dbReference>
<evidence type="ECO:0000313" key="10">
    <source>
        <dbReference type="EMBL" id="CAG5097003.1"/>
    </source>
</evidence>
<evidence type="ECO:0000256" key="7">
    <source>
        <dbReference type="ARBA" id="ARBA00035281"/>
    </source>
</evidence>
<dbReference type="Pfam" id="PF00327">
    <property type="entry name" value="Ribosomal_L30"/>
    <property type="match status" value="1"/>
</dbReference>
<dbReference type="GO" id="GO:0003735">
    <property type="term" value="F:structural constituent of ribosome"/>
    <property type="evidence" value="ECO:0007669"/>
    <property type="project" value="InterPro"/>
</dbReference>
<gene>
    <name evidence="10" type="ORF">HICCMSTLAB_LOCUS8493</name>
</gene>
<dbReference type="SUPFAM" id="SSF55129">
    <property type="entry name" value="Ribosomal protein L30p/L7e"/>
    <property type="match status" value="1"/>
</dbReference>
<evidence type="ECO:0000256" key="4">
    <source>
        <dbReference type="ARBA" id="ARBA00022980"/>
    </source>
</evidence>
<dbReference type="PANTHER" id="PTHR15892">
    <property type="entry name" value="MITOCHONDRIAL RIBOSOMAL PROTEIN L30"/>
    <property type="match status" value="1"/>
</dbReference>
<proteinExistence type="inferred from homology"/>
<evidence type="ECO:0000256" key="5">
    <source>
        <dbReference type="ARBA" id="ARBA00023128"/>
    </source>
</evidence>
<dbReference type="Proteomes" id="UP000786811">
    <property type="component" value="Unassembled WGS sequence"/>
</dbReference>
<keyword evidence="5" id="KW-0496">Mitochondrion</keyword>
<protein>
    <recommendedName>
        <fullName evidence="7">Large ribosomal subunit protein uL30m</fullName>
    </recommendedName>
    <alternativeName>
        <fullName evidence="8">39S ribosomal protein L30, mitochondrial</fullName>
    </alternativeName>
</protein>
<dbReference type="InterPro" id="IPR036919">
    <property type="entry name" value="Ribo_uL30_ferredoxin-like_sf"/>
</dbReference>
<accession>A0A8J2HIN6</accession>
<organism evidence="10 11">
    <name type="scientific">Cotesia congregata</name>
    <name type="common">Parasitoid wasp</name>
    <name type="synonym">Apanteles congregatus</name>
    <dbReference type="NCBI Taxonomy" id="51543"/>
    <lineage>
        <taxon>Eukaryota</taxon>
        <taxon>Metazoa</taxon>
        <taxon>Ecdysozoa</taxon>
        <taxon>Arthropoda</taxon>
        <taxon>Hexapoda</taxon>
        <taxon>Insecta</taxon>
        <taxon>Pterygota</taxon>
        <taxon>Neoptera</taxon>
        <taxon>Endopterygota</taxon>
        <taxon>Hymenoptera</taxon>
        <taxon>Apocrita</taxon>
        <taxon>Ichneumonoidea</taxon>
        <taxon>Braconidae</taxon>
        <taxon>Microgastrinae</taxon>
        <taxon>Cotesia</taxon>
    </lineage>
</organism>
<dbReference type="AlphaFoldDB" id="A0A8J2HIN6"/>
<dbReference type="OrthoDB" id="9973389at2759"/>
<dbReference type="GO" id="GO:0005743">
    <property type="term" value="C:mitochondrial inner membrane"/>
    <property type="evidence" value="ECO:0007669"/>
    <property type="project" value="UniProtKB-ARBA"/>
</dbReference>
<name>A0A8J2HIN6_COTCN</name>
<comment type="similarity">
    <text evidence="2">Belongs to the universal ribosomal protein uL30 family.</text>
</comment>
<keyword evidence="3" id="KW-0809">Transit peptide</keyword>
<reference evidence="10" key="1">
    <citation type="submission" date="2021-04" db="EMBL/GenBank/DDBJ databases">
        <authorList>
            <person name="Chebbi M.A.C M."/>
        </authorList>
    </citation>
    <scope>NUCLEOTIDE SEQUENCE</scope>
</reference>
<evidence type="ECO:0000256" key="6">
    <source>
        <dbReference type="ARBA" id="ARBA00023274"/>
    </source>
</evidence>
<dbReference type="EMBL" id="CAJNRD030001121">
    <property type="protein sequence ID" value="CAG5097003.1"/>
    <property type="molecule type" value="Genomic_DNA"/>
</dbReference>
<sequence>MSIPLSCFTQIRSYILRRAPRTWTNGVKYEQVTYYPRHKDHKDPPIKPTKLLMVQRVEKFKGNPYWDKNILIQLKLDKVASDIAIVKNTPEMCTLLWKIKHLIKVTPINMPDKLPNDESVQTWLHENGDLLMAPRVDPDREKATMEFINNPKRLDRKTLKEELRYRWLNPYDL</sequence>
<comment type="caution">
    <text evidence="10">The sequence shown here is derived from an EMBL/GenBank/DDBJ whole genome shotgun (WGS) entry which is preliminary data.</text>
</comment>
<feature type="domain" description="Large ribosomal subunit protein uL30-like ferredoxin-like fold" evidence="9">
    <location>
        <begin position="54"/>
        <end position="103"/>
    </location>
</feature>
<keyword evidence="4" id="KW-0689">Ribosomal protein</keyword>
<dbReference type="GO" id="GO:0006412">
    <property type="term" value="P:translation"/>
    <property type="evidence" value="ECO:0007669"/>
    <property type="project" value="InterPro"/>
</dbReference>
<dbReference type="GO" id="GO:0015934">
    <property type="term" value="C:large ribosomal subunit"/>
    <property type="evidence" value="ECO:0007669"/>
    <property type="project" value="InterPro"/>
</dbReference>
<keyword evidence="11" id="KW-1185">Reference proteome</keyword>
<evidence type="ECO:0000259" key="9">
    <source>
        <dbReference type="Pfam" id="PF00327"/>
    </source>
</evidence>
<dbReference type="PANTHER" id="PTHR15892:SF2">
    <property type="entry name" value="LARGE RIBOSOMAL SUBUNIT PROTEIN UL30M"/>
    <property type="match status" value="1"/>
</dbReference>
<evidence type="ECO:0000256" key="3">
    <source>
        <dbReference type="ARBA" id="ARBA00022946"/>
    </source>
</evidence>